<dbReference type="PANTHER" id="PTHR10574:SF440">
    <property type="entry name" value="LAMININ EGF-LIKE DOMAIN-CONTAINING PROTEIN"/>
    <property type="match status" value="1"/>
</dbReference>
<keyword evidence="5 6" id="KW-0424">Laminin EGF-like domain</keyword>
<dbReference type="PROSITE" id="PS51117">
    <property type="entry name" value="LAMININ_NTER"/>
    <property type="match status" value="1"/>
</dbReference>
<sequence>MAADTGCNFRIPHPHFRFKRWTFLLVFLTLLHNTRTQENVNSQACEKVLSSGTVTYHACISKIEFLSFLNLDPIIEPENSTCGYETDPKNNEYCTLGYDQDCSECDATQPDLAHPAPYVIDTASSGGELTWWQSRSWLDFVSEDDDFIINVTLSMRKGYELSDKIKITFKSGRPQKMVILKSSNNGETWDPYQYYARDCVSAFGMEPKADPSDITDVTEVICTPAYSGSLPEKDGIVEFDLNFRLEKLFADTVGSDNDLSLFYEVFESDEIRNYIDVTDIRISLMYPATDGLETTLKPENLRNYFYAISDIYSSVRCQCNLHAENCNELSGGQYSCDCKHNTMGVNCELCLPLYNNRPWQAGSYLPYPSGTANECQLCDCNEHAANCSYDETVGKGVCEGCEDNTAGLFCEICVAGYYRNQSEPVNSPDVCIGCDCEPLGTLPTSENVTECSQYENDVTGQPVGQCSCIDFVTGRRCDECIDEYYGLKQVESAGLCKECGCKILGTVNASNVCEKTEGQCPCKPNTFERDCSRCKDGFYAFPSSTEMDCLACRCDYGGSYTQICNIVSGLCDCRPNLIGQRCNMVDSGYFYNYLDANSYDSWDAVSACSRESDLPIDYTGVGYLVCQDNTNVLFQNVKAFSVMSDIQKYLPVIRYSYNSSDNWYSASLSLSATGDSANQDLLHELAGDVDPDTSSGNTTDAPTTADITCSVQAGIIMSIAVVFTPGQDISWQPVNVEDDLLDVDRRCNYELNLQLMSSGDGADNIQIDSLVLMPVLTDFQVYKYGACDCNMNYSMGDTCTAHGGQCVCKTGVYGRQCDRCQPGYYNLTEDGCTPCNCDPLGSASLVCDFESGQCPCQEGVAGLSCQECSTGFKRASPDDGSYSICEACECPYIDPSADPNTQPSAQRATECEPDTGICIDCSSGSTGDFCEICKENVKGPDCDRCISFFYGFDTELFGGACNACNCNTTGTGGVMECDNGSGQCTCIGNYGGKQCARCKDNFYDYDSGCVPCDSCYDVIDEEMTKLRELTQNLTDFVGYLSSQDNTTELGPFYIRLQETEDVIMELAANINEAVAEEDDLNARIESLNGTMQTLMSLLSNDITNAVNETNVDINEAVDNVAGSKDTIDTIEQRITDSYNMLNSGTLEQAQITLQALQSDLNKLDIQITSAASSTTGDIADLEAQVDDMSTKTEAARQSALQALQTVQEAQLLHDNTTNRVSDLRSAATFVQQKSENLDSQATEMLSRAQSTNQEATAALTKAMSPNDNADTDVENLIDSASVKIAQAGAIENQATQALEQNLYIIDEVADAGNITDITLAEVNTVTADVTARYDRSTNAYTLANSALELSGATFDAANEMLNTLENFESIVDEVEQAADTAMDTVASVVELSNSATLEARAIQSELSDSELHADSALSIADEAFNMAEAERESVAPANNRANQLAEEAAAKLTDTDSLIQDVKSINTTLVAPQQAICNDYATTMDTLEATVLEATDQSNQALVMVAQTETDLKLLLASLENIGTIDTSQLSGYAERIAAARNTFTETDFAASIAALKIAVDEQQTWLDRTRLKVDSLQSQVDALESFRVTSG</sequence>
<dbReference type="SMART" id="SM00136">
    <property type="entry name" value="LamNT"/>
    <property type="match status" value="1"/>
</dbReference>
<evidence type="ECO:0000259" key="9">
    <source>
        <dbReference type="PROSITE" id="PS50027"/>
    </source>
</evidence>
<feature type="disulfide bond" evidence="6">
    <location>
        <begin position="856"/>
        <end position="865"/>
    </location>
</feature>
<feature type="coiled-coil region" evidence="7">
    <location>
        <begin position="1357"/>
        <end position="1384"/>
    </location>
</feature>
<dbReference type="Pfam" id="PF00053">
    <property type="entry name" value="EGF_laminin"/>
    <property type="match status" value="8"/>
</dbReference>
<proteinExistence type="predicted"/>
<feature type="disulfide bond" evidence="6">
    <location>
        <begin position="835"/>
        <end position="847"/>
    </location>
</feature>
<keyword evidence="7" id="KW-0175">Coiled coil</keyword>
<dbReference type="InterPro" id="IPR050440">
    <property type="entry name" value="Laminin/Netrin_ECM"/>
</dbReference>
<evidence type="ECO:0000256" key="7">
    <source>
        <dbReference type="SAM" id="Coils"/>
    </source>
</evidence>
<dbReference type="InterPro" id="IPR056863">
    <property type="entry name" value="LMN_ATRN_NET-like_EGF"/>
</dbReference>
<evidence type="ECO:0000313" key="11">
    <source>
        <dbReference type="Proteomes" id="UP000694865"/>
    </source>
</evidence>
<protein>
    <submittedName>
        <fullName evidence="12">Laminin subunit beta-1-like</fullName>
    </submittedName>
</protein>
<feature type="disulfide bond" evidence="6">
    <location>
        <begin position="522"/>
        <end position="531"/>
    </location>
</feature>
<dbReference type="PROSITE" id="PS01248">
    <property type="entry name" value="EGF_LAM_1"/>
    <property type="match status" value="3"/>
</dbReference>
<dbReference type="GeneID" id="100373485"/>
<evidence type="ECO:0000256" key="5">
    <source>
        <dbReference type="ARBA" id="ARBA00023292"/>
    </source>
</evidence>
<feature type="disulfide bond" evidence="6">
    <location>
        <begin position="808"/>
        <end position="817"/>
    </location>
</feature>
<dbReference type="Pfam" id="PF24973">
    <property type="entry name" value="EGF_LMN_ATRN"/>
    <property type="match status" value="1"/>
</dbReference>
<dbReference type="Pfam" id="PF00055">
    <property type="entry name" value="Laminin_N"/>
    <property type="match status" value="1"/>
</dbReference>
<evidence type="ECO:0000256" key="8">
    <source>
        <dbReference type="SAM" id="SignalP"/>
    </source>
</evidence>
<feature type="disulfide bond" evidence="6">
    <location>
        <begin position="789"/>
        <end position="806"/>
    </location>
</feature>
<dbReference type="SMART" id="SM00180">
    <property type="entry name" value="EGF_Lam"/>
    <property type="match status" value="9"/>
</dbReference>
<name>A0ABM0MLH7_SACKO</name>
<keyword evidence="4" id="KW-0325">Glycoprotein</keyword>
<dbReference type="SMART" id="SM00181">
    <property type="entry name" value="EGF"/>
    <property type="match status" value="7"/>
</dbReference>
<keyword evidence="11" id="KW-1185">Reference proteome</keyword>
<feature type="domain" description="Laminin EGF-like" evidence="9">
    <location>
        <begin position="964"/>
        <end position="1011"/>
    </location>
</feature>
<evidence type="ECO:0000256" key="3">
    <source>
        <dbReference type="ARBA" id="ARBA00023157"/>
    </source>
</evidence>
<dbReference type="Gene3D" id="2.170.300.10">
    <property type="entry name" value="Tie2 ligand-binding domain superfamily"/>
    <property type="match status" value="1"/>
</dbReference>
<feature type="coiled-coil region" evidence="7">
    <location>
        <begin position="1146"/>
        <end position="1198"/>
    </location>
</feature>
<dbReference type="InterPro" id="IPR008211">
    <property type="entry name" value="Laminin_N"/>
</dbReference>
<feature type="chain" id="PRO_5045865735" evidence="8">
    <location>
        <begin position="37"/>
        <end position="1592"/>
    </location>
</feature>
<keyword evidence="2" id="KW-0677">Repeat</keyword>
<dbReference type="SUPFAM" id="SSF57196">
    <property type="entry name" value="EGF/Laminin"/>
    <property type="match status" value="6"/>
</dbReference>
<comment type="caution">
    <text evidence="6">Lacks conserved residue(s) required for the propagation of feature annotation.</text>
</comment>
<feature type="domain" description="Laminin EGF-like" evidence="9">
    <location>
        <begin position="787"/>
        <end position="834"/>
    </location>
</feature>
<feature type="disulfide bond" evidence="6">
    <location>
        <begin position="837"/>
        <end position="854"/>
    </location>
</feature>
<dbReference type="Proteomes" id="UP000694865">
    <property type="component" value="Unplaced"/>
</dbReference>
<dbReference type="CDD" id="cd00055">
    <property type="entry name" value="EGF_Lam"/>
    <property type="match status" value="8"/>
</dbReference>
<feature type="domain" description="Laminin EGF-like" evidence="9">
    <location>
        <begin position="835"/>
        <end position="887"/>
    </location>
</feature>
<dbReference type="InterPro" id="IPR000742">
    <property type="entry name" value="EGF"/>
</dbReference>
<feature type="disulfide bond" evidence="6">
    <location>
        <begin position="787"/>
        <end position="799"/>
    </location>
</feature>
<feature type="disulfide bond" evidence="6">
    <location>
        <begin position="986"/>
        <end position="995"/>
    </location>
</feature>
<evidence type="ECO:0000259" key="10">
    <source>
        <dbReference type="PROSITE" id="PS51117"/>
    </source>
</evidence>
<dbReference type="Gene3D" id="2.10.25.10">
    <property type="entry name" value="Laminin"/>
    <property type="match status" value="7"/>
</dbReference>
<gene>
    <name evidence="12" type="primary">LOC100373485</name>
</gene>
<evidence type="ECO:0000256" key="2">
    <source>
        <dbReference type="ARBA" id="ARBA00022737"/>
    </source>
</evidence>
<dbReference type="PANTHER" id="PTHR10574">
    <property type="entry name" value="NETRIN/LAMININ-RELATED"/>
    <property type="match status" value="1"/>
</dbReference>
<dbReference type="RefSeq" id="XP_006820868.1">
    <property type="nucleotide sequence ID" value="XM_006820805.1"/>
</dbReference>
<dbReference type="PRINTS" id="PR00011">
    <property type="entry name" value="EGFLAMININ"/>
</dbReference>
<feature type="domain" description="Laminin N-terminal" evidence="10">
    <location>
        <begin position="55"/>
        <end position="316"/>
    </location>
</feature>
<reference evidence="12" key="1">
    <citation type="submission" date="2025-08" db="UniProtKB">
        <authorList>
            <consortium name="RefSeq"/>
        </authorList>
    </citation>
    <scope>IDENTIFICATION</scope>
    <source>
        <tissue evidence="12">Testes</tissue>
    </source>
</reference>
<evidence type="ECO:0000313" key="12">
    <source>
        <dbReference type="RefSeq" id="XP_006820868.1"/>
    </source>
</evidence>
<evidence type="ECO:0000256" key="1">
    <source>
        <dbReference type="ARBA" id="ARBA00022729"/>
    </source>
</evidence>
<feature type="coiled-coil region" evidence="7">
    <location>
        <begin position="1056"/>
        <end position="1090"/>
    </location>
</feature>
<dbReference type="PROSITE" id="PS50027">
    <property type="entry name" value="EGF_LAM_2"/>
    <property type="match status" value="4"/>
</dbReference>
<feature type="domain" description="Laminin EGF-like" evidence="9">
    <location>
        <begin position="499"/>
        <end position="551"/>
    </location>
</feature>
<keyword evidence="1 8" id="KW-0732">Signal</keyword>
<feature type="signal peptide" evidence="8">
    <location>
        <begin position="1"/>
        <end position="36"/>
    </location>
</feature>
<evidence type="ECO:0000256" key="4">
    <source>
        <dbReference type="ARBA" id="ARBA00023180"/>
    </source>
</evidence>
<organism evidence="11 12">
    <name type="scientific">Saccoglossus kowalevskii</name>
    <name type="common">Acorn worm</name>
    <dbReference type="NCBI Taxonomy" id="10224"/>
    <lineage>
        <taxon>Eukaryota</taxon>
        <taxon>Metazoa</taxon>
        <taxon>Hemichordata</taxon>
        <taxon>Enteropneusta</taxon>
        <taxon>Harrimaniidae</taxon>
        <taxon>Saccoglossus</taxon>
    </lineage>
</organism>
<evidence type="ECO:0000256" key="6">
    <source>
        <dbReference type="PROSITE-ProRule" id="PRU00460"/>
    </source>
</evidence>
<dbReference type="Gene3D" id="2.60.120.260">
    <property type="entry name" value="Galactose-binding domain-like"/>
    <property type="match status" value="1"/>
</dbReference>
<accession>A0ABM0MLH7</accession>
<keyword evidence="3 6" id="KW-1015">Disulfide bond</keyword>
<dbReference type="InterPro" id="IPR002049">
    <property type="entry name" value="LE_dom"/>
</dbReference>